<dbReference type="InterPro" id="IPR000462">
    <property type="entry name" value="CDP-OH_P_trans"/>
</dbReference>
<organism evidence="2 3">
    <name type="scientific">Mammaliicoccus stepanovicii</name>
    <dbReference type="NCBI Taxonomy" id="643214"/>
    <lineage>
        <taxon>Bacteria</taxon>
        <taxon>Bacillati</taxon>
        <taxon>Bacillota</taxon>
        <taxon>Bacilli</taxon>
        <taxon>Bacillales</taxon>
        <taxon>Staphylococcaceae</taxon>
        <taxon>Mammaliicoccus</taxon>
    </lineage>
</organism>
<sequence>MISIYEVKPKFQQLLMPLVDWMRKIGMMPNHVTILALLLSILTGVILSIFHDNKWIYIIMPIVMFVRMALNAIDGVMAKKYHMKSDLGLLLNELGDVISDLFLFLPFVFISEDYGIGILMFISLSIISEMTGVTVQVIGSTRRYDGPMGKSDRAFIIGFISFLIFLHLNMTPYLHFVFYVCSILMLINIYSRITNGLKEVKS</sequence>
<name>A0A239YPK3_9STAP</name>
<protein>
    <submittedName>
        <fullName evidence="2">Inner membrane protein ynbA</fullName>
    </submittedName>
</protein>
<accession>A0A239YPK3</accession>
<dbReference type="Gene3D" id="1.20.120.1760">
    <property type="match status" value="1"/>
</dbReference>
<feature type="transmembrane region" description="Helical" evidence="1">
    <location>
        <begin position="116"/>
        <end position="139"/>
    </location>
</feature>
<evidence type="ECO:0000256" key="1">
    <source>
        <dbReference type="SAM" id="Phobius"/>
    </source>
</evidence>
<gene>
    <name evidence="2" type="primary">ynbA</name>
    <name evidence="2" type="ORF">SAMEA4384403_00619</name>
</gene>
<dbReference type="InterPro" id="IPR043130">
    <property type="entry name" value="CDP-OH_PTrfase_TM_dom"/>
</dbReference>
<feature type="transmembrane region" description="Helical" evidence="1">
    <location>
        <begin position="151"/>
        <end position="170"/>
    </location>
</feature>
<keyword evidence="1" id="KW-1133">Transmembrane helix</keyword>
<feature type="transmembrane region" description="Helical" evidence="1">
    <location>
        <begin position="89"/>
        <end position="110"/>
    </location>
</feature>
<dbReference type="EMBL" id="LT906462">
    <property type="protein sequence ID" value="SNV60134.1"/>
    <property type="molecule type" value="Genomic_DNA"/>
</dbReference>
<dbReference type="KEGG" id="sste:SAMEA4384403_0619"/>
<feature type="transmembrane region" description="Helical" evidence="1">
    <location>
        <begin position="176"/>
        <end position="193"/>
    </location>
</feature>
<keyword evidence="1" id="KW-0812">Transmembrane</keyword>
<dbReference type="GO" id="GO:0016780">
    <property type="term" value="F:phosphotransferase activity, for other substituted phosphate groups"/>
    <property type="evidence" value="ECO:0007669"/>
    <property type="project" value="InterPro"/>
</dbReference>
<dbReference type="AlphaFoldDB" id="A0A239YPK3"/>
<proteinExistence type="predicted"/>
<reference evidence="2 3" key="1">
    <citation type="submission" date="2017-06" db="EMBL/GenBank/DDBJ databases">
        <authorList>
            <consortium name="Pathogen Informatics"/>
        </authorList>
    </citation>
    <scope>NUCLEOTIDE SEQUENCE [LARGE SCALE GENOMIC DNA]</scope>
    <source>
        <strain evidence="2 3">NCTC13839</strain>
    </source>
</reference>
<dbReference type="GO" id="GO:0016020">
    <property type="term" value="C:membrane"/>
    <property type="evidence" value="ECO:0007669"/>
    <property type="project" value="InterPro"/>
</dbReference>
<dbReference type="Pfam" id="PF01066">
    <property type="entry name" value="CDP-OH_P_transf"/>
    <property type="match status" value="1"/>
</dbReference>
<keyword evidence="1" id="KW-0472">Membrane</keyword>
<dbReference type="RefSeq" id="WP_197696915.1">
    <property type="nucleotide sequence ID" value="NZ_BMDM01000003.1"/>
</dbReference>
<feature type="transmembrane region" description="Helical" evidence="1">
    <location>
        <begin position="56"/>
        <end position="77"/>
    </location>
</feature>
<evidence type="ECO:0000313" key="3">
    <source>
        <dbReference type="Proteomes" id="UP000242084"/>
    </source>
</evidence>
<feature type="transmembrane region" description="Helical" evidence="1">
    <location>
        <begin position="32"/>
        <end position="50"/>
    </location>
</feature>
<evidence type="ECO:0000313" key="2">
    <source>
        <dbReference type="EMBL" id="SNV60134.1"/>
    </source>
</evidence>
<keyword evidence="3" id="KW-1185">Reference proteome</keyword>
<dbReference type="Proteomes" id="UP000242084">
    <property type="component" value="Chromosome 1"/>
</dbReference>
<dbReference type="GO" id="GO:0008654">
    <property type="term" value="P:phospholipid biosynthetic process"/>
    <property type="evidence" value="ECO:0007669"/>
    <property type="project" value="InterPro"/>
</dbReference>